<dbReference type="GO" id="GO:0051539">
    <property type="term" value="F:4 iron, 4 sulfur cluster binding"/>
    <property type="evidence" value="ECO:0007669"/>
    <property type="project" value="UniProtKB-KW"/>
</dbReference>
<keyword evidence="2" id="KW-0949">S-adenosyl-L-methionine</keyword>
<organism evidence="8 9">
    <name type="scientific">Aquarana catesbeiana</name>
    <name type="common">American bullfrog</name>
    <name type="synonym">Rana catesbeiana</name>
    <dbReference type="NCBI Taxonomy" id="8400"/>
    <lineage>
        <taxon>Eukaryota</taxon>
        <taxon>Metazoa</taxon>
        <taxon>Chordata</taxon>
        <taxon>Craniata</taxon>
        <taxon>Vertebrata</taxon>
        <taxon>Euteleostomi</taxon>
        <taxon>Amphibia</taxon>
        <taxon>Batrachia</taxon>
        <taxon>Anura</taxon>
        <taxon>Neobatrachia</taxon>
        <taxon>Ranoidea</taxon>
        <taxon>Ranidae</taxon>
        <taxon>Aquarana</taxon>
    </lineage>
</organism>
<evidence type="ECO:0000256" key="4">
    <source>
        <dbReference type="ARBA" id="ARBA00023004"/>
    </source>
</evidence>
<protein>
    <recommendedName>
        <fullName evidence="7">MTTase N-terminal domain-containing protein</fullName>
    </recommendedName>
</protein>
<dbReference type="Proteomes" id="UP000228934">
    <property type="component" value="Unassembled WGS sequence"/>
</dbReference>
<reference evidence="9" key="1">
    <citation type="journal article" date="2017" name="Nat. Commun.">
        <title>The North American bullfrog draft genome provides insight into hormonal regulation of long noncoding RNA.</title>
        <authorList>
            <person name="Hammond S.A."/>
            <person name="Warren R.L."/>
            <person name="Vandervalk B.P."/>
            <person name="Kucuk E."/>
            <person name="Khan H."/>
            <person name="Gibb E.A."/>
            <person name="Pandoh P."/>
            <person name="Kirk H."/>
            <person name="Zhao Y."/>
            <person name="Jones M."/>
            <person name="Mungall A.J."/>
            <person name="Coope R."/>
            <person name="Pleasance S."/>
            <person name="Moore R.A."/>
            <person name="Holt R.A."/>
            <person name="Round J.M."/>
            <person name="Ohora S."/>
            <person name="Walle B.V."/>
            <person name="Veldhoen N."/>
            <person name="Helbing C.C."/>
            <person name="Birol I."/>
        </authorList>
    </citation>
    <scope>NUCLEOTIDE SEQUENCE [LARGE SCALE GENOMIC DNA]</scope>
</reference>
<dbReference type="PANTHER" id="PTHR43020:SF2">
    <property type="entry name" value="MITOCHONDRIAL TRNA METHYLTHIOTRANSFERASE CDK5RAP1"/>
    <property type="match status" value="1"/>
</dbReference>
<dbReference type="GO" id="GO:0005739">
    <property type="term" value="C:mitochondrion"/>
    <property type="evidence" value="ECO:0007669"/>
    <property type="project" value="TreeGrafter"/>
</dbReference>
<dbReference type="EMBL" id="KV955902">
    <property type="protein sequence ID" value="PIO24206.1"/>
    <property type="molecule type" value="Genomic_DNA"/>
</dbReference>
<keyword evidence="9" id="KW-1185">Reference proteome</keyword>
<keyword evidence="5" id="KW-0411">Iron-sulfur</keyword>
<proteinExistence type="predicted"/>
<dbReference type="GO" id="GO:0005829">
    <property type="term" value="C:cytosol"/>
    <property type="evidence" value="ECO:0007669"/>
    <property type="project" value="TreeGrafter"/>
</dbReference>
<sequence>MSSYLLIKILLFLGREKAEQTIWNRLKQLAHLKKTRNKSQGPLRIGMLGCMAERLKEEILQREKVVDVLAGPDAYRDLPRLLGVAETGQQAANVLLSLDETYADIMPVQTSANSISSFV</sequence>
<dbReference type="FunFam" id="3.40.50.12160:FF:000003">
    <property type="entry name" value="CDK5 regulatory subunit-associated protein 1"/>
    <property type="match status" value="1"/>
</dbReference>
<gene>
    <name evidence="8" type="ORF">AB205_0060620</name>
</gene>
<dbReference type="Pfam" id="PF00919">
    <property type="entry name" value="UPF0004"/>
    <property type="match status" value="1"/>
</dbReference>
<dbReference type="InterPro" id="IPR038135">
    <property type="entry name" value="Methylthiotransferase_N_sf"/>
</dbReference>
<evidence type="ECO:0000313" key="9">
    <source>
        <dbReference type="Proteomes" id="UP000228934"/>
    </source>
</evidence>
<dbReference type="GO" id="GO:0046872">
    <property type="term" value="F:metal ion binding"/>
    <property type="evidence" value="ECO:0007669"/>
    <property type="project" value="UniProtKB-KW"/>
</dbReference>
<keyword evidence="3" id="KW-0479">Metal-binding</keyword>
<evidence type="ECO:0000256" key="5">
    <source>
        <dbReference type="ARBA" id="ARBA00023014"/>
    </source>
</evidence>
<feature type="chain" id="PRO_5013648046" description="MTTase N-terminal domain-containing protein" evidence="6">
    <location>
        <begin position="19"/>
        <end position="119"/>
    </location>
</feature>
<accession>A0A2G9R8K6</accession>
<evidence type="ECO:0000259" key="7">
    <source>
        <dbReference type="PROSITE" id="PS51449"/>
    </source>
</evidence>
<evidence type="ECO:0000313" key="8">
    <source>
        <dbReference type="EMBL" id="PIO24206.1"/>
    </source>
</evidence>
<keyword evidence="6" id="KW-0732">Signal</keyword>
<evidence type="ECO:0000256" key="2">
    <source>
        <dbReference type="ARBA" id="ARBA00022691"/>
    </source>
</evidence>
<name>A0A2G9R8K6_AQUCT</name>
<dbReference type="Gene3D" id="3.40.50.12160">
    <property type="entry name" value="Methylthiotransferase, N-terminal domain"/>
    <property type="match status" value="1"/>
</dbReference>
<dbReference type="OrthoDB" id="190098at2759"/>
<dbReference type="PANTHER" id="PTHR43020">
    <property type="entry name" value="CDK5 REGULATORY SUBUNIT-ASSOCIATED PROTEIN 1"/>
    <property type="match status" value="1"/>
</dbReference>
<keyword evidence="4" id="KW-0408">Iron</keyword>
<keyword evidence="1" id="KW-0004">4Fe-4S</keyword>
<dbReference type="GO" id="GO:0035597">
    <property type="term" value="F:tRNA-2-methylthio-N(6)-dimethylallyladenosine(37) synthase activity"/>
    <property type="evidence" value="ECO:0007669"/>
    <property type="project" value="TreeGrafter"/>
</dbReference>
<evidence type="ECO:0000256" key="3">
    <source>
        <dbReference type="ARBA" id="ARBA00022723"/>
    </source>
</evidence>
<feature type="domain" description="MTTase N-terminal" evidence="7">
    <location>
        <begin position="1"/>
        <end position="87"/>
    </location>
</feature>
<evidence type="ECO:0000256" key="1">
    <source>
        <dbReference type="ARBA" id="ARBA00022485"/>
    </source>
</evidence>
<dbReference type="InterPro" id="IPR013848">
    <property type="entry name" value="Methylthiotransferase_N"/>
</dbReference>
<dbReference type="AlphaFoldDB" id="A0A2G9R8K6"/>
<evidence type="ECO:0000256" key="6">
    <source>
        <dbReference type="SAM" id="SignalP"/>
    </source>
</evidence>
<dbReference type="PROSITE" id="PS51449">
    <property type="entry name" value="MTTASE_N"/>
    <property type="match status" value="1"/>
</dbReference>
<feature type="signal peptide" evidence="6">
    <location>
        <begin position="1"/>
        <end position="18"/>
    </location>
</feature>